<dbReference type="AlphaFoldDB" id="A9G778"/>
<sequence>MKSNRSIQLALAMGALAVVPALAAAQTGGTGSPQHRESGSPQHREPGSPGAAQGGAQHQGDKPSPSGAQRTQQQQGQGQKKQAINLQEQISFPVEEGCTYTASVNGRIDPVAAGKSQQPSGGQPGQTGSGNLGRGGGAGMQGQTDGSQAQAHAGGAQGGRQPHEGAQAGRAQAGGQTGPGADYREGQEKVKPNLTVAASVSCPNAVDLKISDTLKTDKPISRSELEEMISRRTSIATEKGGRFCMYVPQFELTREKLSGKGIAQLCRVPAAAEKGGAP</sequence>
<keyword evidence="2" id="KW-0732">Signal</keyword>
<evidence type="ECO:0000313" key="3">
    <source>
        <dbReference type="EMBL" id="CAN92788.1"/>
    </source>
</evidence>
<evidence type="ECO:0000313" key="4">
    <source>
        <dbReference type="Proteomes" id="UP000002139"/>
    </source>
</evidence>
<keyword evidence="4" id="KW-1185">Reference proteome</keyword>
<feature type="compositionally biased region" description="Low complexity" evidence="1">
    <location>
        <begin position="141"/>
        <end position="154"/>
    </location>
</feature>
<feature type="signal peptide" evidence="2">
    <location>
        <begin position="1"/>
        <end position="23"/>
    </location>
</feature>
<proteinExistence type="predicted"/>
<dbReference type="EMBL" id="AM746676">
    <property type="protein sequence ID" value="CAN92788.1"/>
    <property type="molecule type" value="Genomic_DNA"/>
</dbReference>
<feature type="region of interest" description="Disordered" evidence="1">
    <location>
        <begin position="25"/>
        <end position="88"/>
    </location>
</feature>
<evidence type="ECO:0000256" key="1">
    <source>
        <dbReference type="SAM" id="MobiDB-lite"/>
    </source>
</evidence>
<feature type="compositionally biased region" description="Low complexity" evidence="1">
    <location>
        <begin position="165"/>
        <end position="174"/>
    </location>
</feature>
<protein>
    <submittedName>
        <fullName evidence="3">Secreted protein</fullName>
    </submittedName>
</protein>
<feature type="region of interest" description="Disordered" evidence="1">
    <location>
        <begin position="109"/>
        <end position="190"/>
    </location>
</feature>
<dbReference type="BioCyc" id="SCEL448385:SCE_RS13505-MONOMER"/>
<dbReference type="Proteomes" id="UP000002139">
    <property type="component" value="Chromosome"/>
</dbReference>
<accession>A9G778</accession>
<reference evidence="3 4" key="1">
    <citation type="journal article" date="2007" name="Nat. Biotechnol.">
        <title>Complete genome sequence of the myxobacterium Sorangium cellulosum.</title>
        <authorList>
            <person name="Schneiker S."/>
            <person name="Perlova O."/>
            <person name="Kaiser O."/>
            <person name="Gerth K."/>
            <person name="Alici A."/>
            <person name="Altmeyer M.O."/>
            <person name="Bartels D."/>
            <person name="Bekel T."/>
            <person name="Beyer S."/>
            <person name="Bode E."/>
            <person name="Bode H.B."/>
            <person name="Bolten C.J."/>
            <person name="Choudhuri J.V."/>
            <person name="Doss S."/>
            <person name="Elnakady Y.A."/>
            <person name="Frank B."/>
            <person name="Gaigalat L."/>
            <person name="Goesmann A."/>
            <person name="Groeger C."/>
            <person name="Gross F."/>
            <person name="Jelsbak L."/>
            <person name="Jelsbak L."/>
            <person name="Kalinowski J."/>
            <person name="Kegler C."/>
            <person name="Knauber T."/>
            <person name="Konietzny S."/>
            <person name="Kopp M."/>
            <person name="Krause L."/>
            <person name="Krug D."/>
            <person name="Linke B."/>
            <person name="Mahmud T."/>
            <person name="Martinez-Arias R."/>
            <person name="McHardy A.C."/>
            <person name="Merai M."/>
            <person name="Meyer F."/>
            <person name="Mormann S."/>
            <person name="Munoz-Dorado J."/>
            <person name="Perez J."/>
            <person name="Pradella S."/>
            <person name="Rachid S."/>
            <person name="Raddatz G."/>
            <person name="Rosenau F."/>
            <person name="Rueckert C."/>
            <person name="Sasse F."/>
            <person name="Scharfe M."/>
            <person name="Schuster S.C."/>
            <person name="Suen G."/>
            <person name="Treuner-Lange A."/>
            <person name="Velicer G.J."/>
            <person name="Vorholter F.-J."/>
            <person name="Weissman K.J."/>
            <person name="Welch R.D."/>
            <person name="Wenzel S.C."/>
            <person name="Whitworth D.E."/>
            <person name="Wilhelm S."/>
            <person name="Wittmann C."/>
            <person name="Bloecker H."/>
            <person name="Puehler A."/>
            <person name="Mueller R."/>
        </authorList>
    </citation>
    <scope>NUCLEOTIDE SEQUENCE [LARGE SCALE GENOMIC DNA]</scope>
    <source>
        <strain evidence="4">So ce56</strain>
    </source>
</reference>
<evidence type="ECO:0000256" key="2">
    <source>
        <dbReference type="SAM" id="SignalP"/>
    </source>
</evidence>
<dbReference type="HOGENOM" id="CLU_1000766_0_0_7"/>
<organism evidence="3 4">
    <name type="scientific">Sorangium cellulosum (strain So ce56)</name>
    <name type="common">Polyangium cellulosum (strain So ce56)</name>
    <dbReference type="NCBI Taxonomy" id="448385"/>
    <lineage>
        <taxon>Bacteria</taxon>
        <taxon>Pseudomonadati</taxon>
        <taxon>Myxococcota</taxon>
        <taxon>Polyangia</taxon>
        <taxon>Polyangiales</taxon>
        <taxon>Polyangiaceae</taxon>
        <taxon>Sorangium</taxon>
    </lineage>
</organism>
<feature type="compositionally biased region" description="Low complexity" evidence="1">
    <location>
        <begin position="72"/>
        <end position="82"/>
    </location>
</feature>
<feature type="compositionally biased region" description="Gly residues" evidence="1">
    <location>
        <begin position="122"/>
        <end position="140"/>
    </location>
</feature>
<dbReference type="KEGG" id="scl:sce2629"/>
<gene>
    <name evidence="3" type="ordered locus">sce2629</name>
</gene>
<feature type="chain" id="PRO_5002735179" evidence="2">
    <location>
        <begin position="24"/>
        <end position="278"/>
    </location>
</feature>
<name>A9G778_SORC5</name>
<feature type="compositionally biased region" description="Basic and acidic residues" evidence="1">
    <location>
        <begin position="34"/>
        <end position="46"/>
    </location>
</feature>